<evidence type="ECO:0000256" key="1">
    <source>
        <dbReference type="SAM" id="MobiDB-lite"/>
    </source>
</evidence>
<accession>A0ABN3YAA9</accession>
<dbReference type="RefSeq" id="WP_344900613.1">
    <property type="nucleotide sequence ID" value="NZ_BAAAWD010000015.1"/>
</dbReference>
<keyword evidence="3" id="KW-0378">Hydrolase</keyword>
<dbReference type="InterPro" id="IPR022742">
    <property type="entry name" value="Hydrolase_4"/>
</dbReference>
<dbReference type="InterPro" id="IPR029058">
    <property type="entry name" value="AB_hydrolase_fold"/>
</dbReference>
<keyword evidence="4" id="KW-1185">Reference proteome</keyword>
<gene>
    <name evidence="3" type="ORF">GCM10017559_56490</name>
</gene>
<evidence type="ECO:0000313" key="4">
    <source>
        <dbReference type="Proteomes" id="UP001499930"/>
    </source>
</evidence>
<dbReference type="Gene3D" id="3.40.50.1820">
    <property type="entry name" value="alpha/beta hydrolase"/>
    <property type="match status" value="1"/>
</dbReference>
<dbReference type="EMBL" id="BAAAWD010000015">
    <property type="protein sequence ID" value="GAA3023791.1"/>
    <property type="molecule type" value="Genomic_DNA"/>
</dbReference>
<evidence type="ECO:0000313" key="3">
    <source>
        <dbReference type="EMBL" id="GAA3023791.1"/>
    </source>
</evidence>
<feature type="region of interest" description="Disordered" evidence="1">
    <location>
        <begin position="1"/>
        <end position="58"/>
    </location>
</feature>
<dbReference type="Pfam" id="PF12146">
    <property type="entry name" value="Hydrolase_4"/>
    <property type="match status" value="1"/>
</dbReference>
<feature type="compositionally biased region" description="Pro residues" evidence="1">
    <location>
        <begin position="34"/>
        <end position="43"/>
    </location>
</feature>
<name>A0ABN3YAA9_9ACTN</name>
<dbReference type="Proteomes" id="UP001499930">
    <property type="component" value="Unassembled WGS sequence"/>
</dbReference>
<feature type="domain" description="Serine aminopeptidase S33" evidence="2">
    <location>
        <begin position="88"/>
        <end position="223"/>
    </location>
</feature>
<organism evidence="3 4">
    <name type="scientific">Streptosporangium longisporum</name>
    <dbReference type="NCBI Taxonomy" id="46187"/>
    <lineage>
        <taxon>Bacteria</taxon>
        <taxon>Bacillati</taxon>
        <taxon>Actinomycetota</taxon>
        <taxon>Actinomycetes</taxon>
        <taxon>Streptosporangiales</taxon>
        <taxon>Streptosporangiaceae</taxon>
        <taxon>Streptosporangium</taxon>
    </lineage>
</organism>
<sequence>MSDVPAPGVPSLDVPRPAVPAPDVPAPDVSSPDVPGPAVPGPGPGGEDADGPAPDVLGPGYELTVLPMADDHEGPVVASLVRRRTGGPARGAVLYVHGFTDYFFQTHLADHFVARGFDFYGLDLRKYGRSLLPHQTRGFVRSLTEYFPEIDEAVRVVRERDGHQRVVLNAHSTGGLIASLWADRVRGRGLVQALVLNSPFLDLNVPSPLRAAADLLRGPLSRLPAGAVLPLVAATAYGTSLHRTHHGEWDFDLEWKPIGGFPVHAAWLAAVRRAQRRLHGGLGVDVPVLVLCAEKGLRLRAFAPEARGADVVLDPRQIARWSTSIGPHVTCVRIAGGMHDLVLSPEPVRGRVLAEIDRWLGGHL</sequence>
<evidence type="ECO:0000259" key="2">
    <source>
        <dbReference type="Pfam" id="PF12146"/>
    </source>
</evidence>
<dbReference type="InterPro" id="IPR051044">
    <property type="entry name" value="MAG_DAG_Lipase"/>
</dbReference>
<comment type="caution">
    <text evidence="3">The sequence shown here is derived from an EMBL/GenBank/DDBJ whole genome shotgun (WGS) entry which is preliminary data.</text>
</comment>
<dbReference type="PANTHER" id="PTHR11614">
    <property type="entry name" value="PHOSPHOLIPASE-RELATED"/>
    <property type="match status" value="1"/>
</dbReference>
<reference evidence="3 4" key="1">
    <citation type="journal article" date="2019" name="Int. J. Syst. Evol. Microbiol.">
        <title>The Global Catalogue of Microorganisms (GCM) 10K type strain sequencing project: providing services to taxonomists for standard genome sequencing and annotation.</title>
        <authorList>
            <consortium name="The Broad Institute Genomics Platform"/>
            <consortium name="The Broad Institute Genome Sequencing Center for Infectious Disease"/>
            <person name="Wu L."/>
            <person name="Ma J."/>
        </authorList>
    </citation>
    <scope>NUCLEOTIDE SEQUENCE [LARGE SCALE GENOMIC DNA]</scope>
    <source>
        <strain evidence="3 4">JCM 3106</strain>
    </source>
</reference>
<proteinExistence type="predicted"/>
<dbReference type="SUPFAM" id="SSF53474">
    <property type="entry name" value="alpha/beta-Hydrolases"/>
    <property type="match status" value="1"/>
</dbReference>
<protein>
    <submittedName>
        <fullName evidence="3">Alpha/beta hydrolase</fullName>
    </submittedName>
</protein>
<dbReference type="GO" id="GO:0016787">
    <property type="term" value="F:hydrolase activity"/>
    <property type="evidence" value="ECO:0007669"/>
    <property type="project" value="UniProtKB-KW"/>
</dbReference>